<proteinExistence type="predicted"/>
<sequence>MAPVPSSEVRANIAAKIDALIMAVERNPHFRTSSSGGLHHVWDFAHRTQYMLFEIDGIRREGYEFRHAGQIKITKRGEEAAEELYDDTFTRSVTLDQLISGPPLMRDMMGMSGEISPEIEAASRAVVDAFP</sequence>
<dbReference type="Proteomes" id="UP000236290">
    <property type="component" value="Unassembled WGS sequence"/>
</dbReference>
<dbReference type="OrthoDB" id="5282002at2759"/>
<evidence type="ECO:0000313" key="2">
    <source>
        <dbReference type="Proteomes" id="UP000236290"/>
    </source>
</evidence>
<organism evidence="1 2">
    <name type="scientific">Trichoderma harzianum</name>
    <name type="common">Hypocrea lixii</name>
    <dbReference type="NCBI Taxonomy" id="5544"/>
    <lineage>
        <taxon>Eukaryota</taxon>
        <taxon>Fungi</taxon>
        <taxon>Dikarya</taxon>
        <taxon>Ascomycota</taxon>
        <taxon>Pezizomycotina</taxon>
        <taxon>Sordariomycetes</taxon>
        <taxon>Hypocreomycetidae</taxon>
        <taxon>Hypocreales</taxon>
        <taxon>Hypocreaceae</taxon>
        <taxon>Trichoderma</taxon>
    </lineage>
</organism>
<accession>A0A2K0TNV6</accession>
<dbReference type="AlphaFoldDB" id="A0A2K0TNV6"/>
<name>A0A2K0TNV6_TRIHA</name>
<reference evidence="1 2" key="1">
    <citation type="submission" date="2017-02" db="EMBL/GenBank/DDBJ databases">
        <title>Genomes of Trichoderma spp. with biocontrol activity.</title>
        <authorList>
            <person name="Gardiner D."/>
            <person name="Kazan K."/>
            <person name="Vos C."/>
            <person name="Harvey P."/>
        </authorList>
    </citation>
    <scope>NUCLEOTIDE SEQUENCE [LARGE SCALE GENOMIC DNA]</scope>
    <source>
        <strain evidence="1 2">Tr1</strain>
    </source>
</reference>
<protein>
    <submittedName>
        <fullName evidence="1">Uncharacterized protein</fullName>
    </submittedName>
</protein>
<evidence type="ECO:0000313" key="1">
    <source>
        <dbReference type="EMBL" id="PNP47194.1"/>
    </source>
</evidence>
<gene>
    <name evidence="1" type="ORF">THARTR1_10699</name>
</gene>
<comment type="caution">
    <text evidence="1">The sequence shown here is derived from an EMBL/GenBank/DDBJ whole genome shotgun (WGS) entry which is preliminary data.</text>
</comment>
<dbReference type="EMBL" id="MTYI01000264">
    <property type="protein sequence ID" value="PNP47194.1"/>
    <property type="molecule type" value="Genomic_DNA"/>
</dbReference>